<proteinExistence type="predicted"/>
<dbReference type="AlphaFoldDB" id="A0A7J7IR92"/>
<name>A0A7J7IR92_BUGNE</name>
<sequence>MATQVKLPLLMFKDVSLRVLIIKDCGQGVYQVQHPQPRVINTDELGADEMPIFLARDVCGLIDEPGKNSGAVTRFTRKMHNWKLNTKVQFSDACVEGINNSSVLNFVNIEALYIAAFNSNNTDVQSQLVPCLTKVWQAHCTKTLPEHIRYSPINTAPTITAEAPQRAENSNTQLFDDILKSLDTSSYQIGYISDFRSLLNSYRSLCLKLSSASFSQVLQKEEELTQSLIASDLSSGEGIQEAVLDVASCWIGREFRSLRPLIQKKVTTFKTENISSISKLPSAKEICQLFPKAMVSLFEHWLYSYNDCERI</sequence>
<gene>
    <name evidence="1" type="ORF">EB796_025294</name>
</gene>
<comment type="caution">
    <text evidence="1">The sequence shown here is derived from an EMBL/GenBank/DDBJ whole genome shotgun (WGS) entry which is preliminary data.</text>
</comment>
<dbReference type="Proteomes" id="UP000593567">
    <property type="component" value="Unassembled WGS sequence"/>
</dbReference>
<dbReference type="EMBL" id="VXIV02003545">
    <property type="protein sequence ID" value="KAF6016410.1"/>
    <property type="molecule type" value="Genomic_DNA"/>
</dbReference>
<reference evidence="1" key="1">
    <citation type="submission" date="2020-06" db="EMBL/GenBank/DDBJ databases">
        <title>Draft genome of Bugula neritina, a colonial animal packing powerful symbionts and potential medicines.</title>
        <authorList>
            <person name="Rayko M."/>
        </authorList>
    </citation>
    <scope>NUCLEOTIDE SEQUENCE [LARGE SCALE GENOMIC DNA]</scope>
    <source>
        <strain evidence="1">Kwan_BN1</strain>
    </source>
</reference>
<evidence type="ECO:0000313" key="1">
    <source>
        <dbReference type="EMBL" id="KAF6016410.1"/>
    </source>
</evidence>
<evidence type="ECO:0000313" key="2">
    <source>
        <dbReference type="Proteomes" id="UP000593567"/>
    </source>
</evidence>
<organism evidence="1 2">
    <name type="scientific">Bugula neritina</name>
    <name type="common">Brown bryozoan</name>
    <name type="synonym">Sertularia neritina</name>
    <dbReference type="NCBI Taxonomy" id="10212"/>
    <lineage>
        <taxon>Eukaryota</taxon>
        <taxon>Metazoa</taxon>
        <taxon>Spiralia</taxon>
        <taxon>Lophotrochozoa</taxon>
        <taxon>Bryozoa</taxon>
        <taxon>Gymnolaemata</taxon>
        <taxon>Cheilostomatida</taxon>
        <taxon>Flustrina</taxon>
        <taxon>Buguloidea</taxon>
        <taxon>Bugulidae</taxon>
        <taxon>Bugula</taxon>
    </lineage>
</organism>
<accession>A0A7J7IR92</accession>
<keyword evidence="2" id="KW-1185">Reference proteome</keyword>
<protein>
    <submittedName>
        <fullName evidence="1">Uncharacterized protein</fullName>
    </submittedName>
</protein>
<dbReference type="OrthoDB" id="10048622at2759"/>